<feature type="domain" description="NERD" evidence="1">
    <location>
        <begin position="21"/>
        <end position="98"/>
    </location>
</feature>
<dbReference type="InterPro" id="IPR011528">
    <property type="entry name" value="NERD"/>
</dbReference>
<comment type="caution">
    <text evidence="2">The sequence shown here is derived from an EMBL/GenBank/DDBJ whole genome shotgun (WGS) entry which is preliminary data.</text>
</comment>
<dbReference type="Pfam" id="PF08378">
    <property type="entry name" value="NERD"/>
    <property type="match status" value="1"/>
</dbReference>
<evidence type="ECO:0000259" key="1">
    <source>
        <dbReference type="Pfam" id="PF08378"/>
    </source>
</evidence>
<sequence>MANIIPSIEKIKKSRQPPTNGELYLLEALSERFDSKTDIYVQPCFNGDRPDIVLINKDLGVIVVEVKDWDLLKYAVTIDNDWVLKSNRQKLKSPFAQVFNGGGKN</sequence>
<gene>
    <name evidence="2" type="ORF">HBN89_14865</name>
</gene>
<dbReference type="RefSeq" id="WP_169904375.1">
    <property type="nucleotide sequence ID" value="NZ_JAAQYU010000020.1"/>
</dbReference>
<dbReference type="EMBL" id="JAAQYX010000020">
    <property type="protein sequence ID" value="NNB50538.1"/>
    <property type="molecule type" value="Genomic_DNA"/>
</dbReference>
<organism evidence="2 3">
    <name type="scientific">Pseudomonas fragi</name>
    <dbReference type="NCBI Taxonomy" id="296"/>
    <lineage>
        <taxon>Bacteria</taxon>
        <taxon>Pseudomonadati</taxon>
        <taxon>Pseudomonadota</taxon>
        <taxon>Gammaproteobacteria</taxon>
        <taxon>Pseudomonadales</taxon>
        <taxon>Pseudomonadaceae</taxon>
        <taxon>Pseudomonas</taxon>
    </lineage>
</organism>
<reference evidence="2 3" key="1">
    <citation type="journal article" date="2020" name="Front. Microbiol.">
        <title>Genetic Organization of the aprX-lipA2 Operon Affects the Proteolytic Potential of Pseudomonas Species in Milk.</title>
        <authorList>
            <person name="Maier C."/>
            <person name="Huptas C."/>
            <person name="von Neubeck M."/>
            <person name="Scherer S."/>
            <person name="Wenning M."/>
            <person name="Lucking G."/>
        </authorList>
    </citation>
    <scope>NUCLEOTIDE SEQUENCE [LARGE SCALE GENOMIC DNA]</scope>
    <source>
        <strain evidence="2 3">WS 5094</strain>
    </source>
</reference>
<accession>A0A9Q5B393</accession>
<protein>
    <submittedName>
        <fullName evidence="2">NERD domain-containing protein</fullName>
    </submittedName>
</protein>
<dbReference type="AlphaFoldDB" id="A0A9Q5B393"/>
<name>A0A9Q5B393_PSEFR</name>
<dbReference type="Proteomes" id="UP000564604">
    <property type="component" value="Unassembled WGS sequence"/>
</dbReference>
<evidence type="ECO:0000313" key="2">
    <source>
        <dbReference type="EMBL" id="NNB50538.1"/>
    </source>
</evidence>
<proteinExistence type="predicted"/>
<evidence type="ECO:0000313" key="3">
    <source>
        <dbReference type="Proteomes" id="UP000564604"/>
    </source>
</evidence>